<name>A0AAD7YCN3_MYTSE</name>
<evidence type="ECO:0000313" key="6">
    <source>
        <dbReference type="EMBL" id="KAJ8711189.1"/>
    </source>
</evidence>
<dbReference type="InterPro" id="IPR003172">
    <property type="entry name" value="ML_dom"/>
</dbReference>
<reference evidence="6" key="1">
    <citation type="submission" date="2023-03" db="EMBL/GenBank/DDBJ databases">
        <title>Chromosome-level genomes of two armyworms, Mythimna separata and Mythimna loreyi, provide insights into the biosynthesis and reception of sex pheromones.</title>
        <authorList>
            <person name="Zhao H."/>
        </authorList>
    </citation>
    <scope>NUCLEOTIDE SEQUENCE</scope>
    <source>
        <strain evidence="6">BeijingLab</strain>
        <tissue evidence="6">Pupa</tissue>
    </source>
</reference>
<keyword evidence="4" id="KW-0732">Signal</keyword>
<dbReference type="Pfam" id="PF02221">
    <property type="entry name" value="E1_DerP2_DerF2"/>
    <property type="match status" value="1"/>
</dbReference>
<dbReference type="InterPro" id="IPR014756">
    <property type="entry name" value="Ig_E-set"/>
</dbReference>
<comment type="similarity">
    <text evidence="2">Belongs to the NPC2 family.</text>
</comment>
<feature type="domain" description="MD-2-related lipid-recognition" evidence="5">
    <location>
        <begin position="20"/>
        <end position="155"/>
    </location>
</feature>
<keyword evidence="7" id="KW-1185">Reference proteome</keyword>
<evidence type="ECO:0000259" key="5">
    <source>
        <dbReference type="Pfam" id="PF02221"/>
    </source>
</evidence>
<evidence type="ECO:0000256" key="4">
    <source>
        <dbReference type="SAM" id="SignalP"/>
    </source>
</evidence>
<evidence type="ECO:0000313" key="7">
    <source>
        <dbReference type="Proteomes" id="UP001231518"/>
    </source>
</evidence>
<protein>
    <recommendedName>
        <fullName evidence="5">MD-2-related lipid-recognition domain-containing protein</fullName>
    </recommendedName>
</protein>
<dbReference type="Gene3D" id="2.60.40.770">
    <property type="match status" value="1"/>
</dbReference>
<comment type="subcellular location">
    <subcellularLocation>
        <location evidence="1">Secreted</location>
    </subcellularLocation>
</comment>
<proteinExistence type="inferred from homology"/>
<dbReference type="EMBL" id="JARGEI010000022">
    <property type="protein sequence ID" value="KAJ8711189.1"/>
    <property type="molecule type" value="Genomic_DNA"/>
</dbReference>
<gene>
    <name evidence="6" type="ORF">PYW07_008431</name>
</gene>
<evidence type="ECO:0000256" key="1">
    <source>
        <dbReference type="ARBA" id="ARBA00004613"/>
    </source>
</evidence>
<feature type="signal peptide" evidence="4">
    <location>
        <begin position="1"/>
        <end position="17"/>
    </location>
</feature>
<dbReference type="FunFam" id="2.60.40.770:FF:000001">
    <property type="entry name" value="NPC intracellular cholesterol transporter 2"/>
    <property type="match status" value="1"/>
</dbReference>
<dbReference type="Proteomes" id="UP001231518">
    <property type="component" value="Chromosome 21"/>
</dbReference>
<organism evidence="6 7">
    <name type="scientific">Mythimna separata</name>
    <name type="common">Oriental armyworm</name>
    <name type="synonym">Pseudaletia separata</name>
    <dbReference type="NCBI Taxonomy" id="271217"/>
    <lineage>
        <taxon>Eukaryota</taxon>
        <taxon>Metazoa</taxon>
        <taxon>Ecdysozoa</taxon>
        <taxon>Arthropoda</taxon>
        <taxon>Hexapoda</taxon>
        <taxon>Insecta</taxon>
        <taxon>Pterygota</taxon>
        <taxon>Neoptera</taxon>
        <taxon>Endopterygota</taxon>
        <taxon>Lepidoptera</taxon>
        <taxon>Glossata</taxon>
        <taxon>Ditrysia</taxon>
        <taxon>Noctuoidea</taxon>
        <taxon>Noctuidae</taxon>
        <taxon>Noctuinae</taxon>
        <taxon>Hadenini</taxon>
        <taxon>Mythimna</taxon>
    </lineage>
</organism>
<feature type="chain" id="PRO_5042098348" description="MD-2-related lipid-recognition domain-containing protein" evidence="4">
    <location>
        <begin position="18"/>
        <end position="160"/>
    </location>
</feature>
<accession>A0AAD7YCN3</accession>
<comment type="caution">
    <text evidence="6">The sequence shown here is derived from an EMBL/GenBank/DDBJ whole genome shotgun (WGS) entry which is preliminary data.</text>
</comment>
<sequence length="160" mass="17201">MFRFVVLCCAVFALVQGQSTQVSRCTGNPGALPINTYIQGCSAPPCALPQLQDAVINIDFVTPGPVQSMKTLATAYIPAGLISIPIPYDLAENSVTCNFLTNASCPVQGGQLLKYTLRMPIEPFFPVGTRVTVEFRVVDESDNNALLCLRVPIQIVQPVA</sequence>
<dbReference type="SUPFAM" id="SSF81296">
    <property type="entry name" value="E set domains"/>
    <property type="match status" value="1"/>
</dbReference>
<dbReference type="GO" id="GO:0005576">
    <property type="term" value="C:extracellular region"/>
    <property type="evidence" value="ECO:0007669"/>
    <property type="project" value="UniProtKB-SubCell"/>
</dbReference>
<dbReference type="AlphaFoldDB" id="A0AAD7YCN3"/>
<keyword evidence="3" id="KW-0964">Secreted</keyword>
<evidence type="ECO:0000256" key="3">
    <source>
        <dbReference type="ARBA" id="ARBA00022525"/>
    </source>
</evidence>
<evidence type="ECO:0000256" key="2">
    <source>
        <dbReference type="ARBA" id="ARBA00006370"/>
    </source>
</evidence>